<dbReference type="EMBL" id="JARJCN010000017">
    <property type="protein sequence ID" value="KAJ7092888.1"/>
    <property type="molecule type" value="Genomic_DNA"/>
</dbReference>
<keyword evidence="1" id="KW-0812">Transmembrane</keyword>
<evidence type="ECO:0000256" key="1">
    <source>
        <dbReference type="SAM" id="Phobius"/>
    </source>
</evidence>
<feature type="transmembrane region" description="Helical" evidence="1">
    <location>
        <begin position="157"/>
        <end position="177"/>
    </location>
</feature>
<protein>
    <submittedName>
        <fullName evidence="2">Uncharacterized protein</fullName>
    </submittedName>
</protein>
<feature type="transmembrane region" description="Helical" evidence="1">
    <location>
        <begin position="225"/>
        <end position="245"/>
    </location>
</feature>
<comment type="caution">
    <text evidence="2">The sequence shown here is derived from an EMBL/GenBank/DDBJ whole genome shotgun (WGS) entry which is preliminary data.</text>
</comment>
<organism evidence="2 3">
    <name type="scientific">Mycena belliarum</name>
    <dbReference type="NCBI Taxonomy" id="1033014"/>
    <lineage>
        <taxon>Eukaryota</taxon>
        <taxon>Fungi</taxon>
        <taxon>Dikarya</taxon>
        <taxon>Basidiomycota</taxon>
        <taxon>Agaricomycotina</taxon>
        <taxon>Agaricomycetes</taxon>
        <taxon>Agaricomycetidae</taxon>
        <taxon>Agaricales</taxon>
        <taxon>Marasmiineae</taxon>
        <taxon>Mycenaceae</taxon>
        <taxon>Mycena</taxon>
    </lineage>
</organism>
<reference evidence="2" key="1">
    <citation type="submission" date="2023-03" db="EMBL/GenBank/DDBJ databases">
        <title>Massive genome expansion in bonnet fungi (Mycena s.s.) driven by repeated elements and novel gene families across ecological guilds.</title>
        <authorList>
            <consortium name="Lawrence Berkeley National Laboratory"/>
            <person name="Harder C.B."/>
            <person name="Miyauchi S."/>
            <person name="Viragh M."/>
            <person name="Kuo A."/>
            <person name="Thoen E."/>
            <person name="Andreopoulos B."/>
            <person name="Lu D."/>
            <person name="Skrede I."/>
            <person name="Drula E."/>
            <person name="Henrissat B."/>
            <person name="Morin E."/>
            <person name="Kohler A."/>
            <person name="Barry K."/>
            <person name="LaButti K."/>
            <person name="Morin E."/>
            <person name="Salamov A."/>
            <person name="Lipzen A."/>
            <person name="Mereny Z."/>
            <person name="Hegedus B."/>
            <person name="Baldrian P."/>
            <person name="Stursova M."/>
            <person name="Weitz H."/>
            <person name="Taylor A."/>
            <person name="Grigoriev I.V."/>
            <person name="Nagy L.G."/>
            <person name="Martin F."/>
            <person name="Kauserud H."/>
        </authorList>
    </citation>
    <scope>NUCLEOTIDE SEQUENCE</scope>
    <source>
        <strain evidence="2">CBHHK173m</strain>
    </source>
</reference>
<keyword evidence="3" id="KW-1185">Reference proteome</keyword>
<dbReference type="Proteomes" id="UP001222325">
    <property type="component" value="Unassembled WGS sequence"/>
</dbReference>
<dbReference type="AlphaFoldDB" id="A0AAD6UBP0"/>
<proteinExistence type="predicted"/>
<keyword evidence="1" id="KW-0472">Membrane</keyword>
<keyword evidence="1" id="KW-1133">Transmembrane helix</keyword>
<feature type="transmembrane region" description="Helical" evidence="1">
    <location>
        <begin position="197"/>
        <end position="218"/>
    </location>
</feature>
<gene>
    <name evidence="2" type="ORF">B0H15DRAFT_947701</name>
</gene>
<sequence>MPLLNSYWITLAGTLMFLPILGWTMSIPLQNMTIVLPVGTTQHGDDHLLCTPTGLKDIIFFILANYFAHALTSRRVTRTCENVLSGVVEGGPGAVPHIDLAGYKFDLRPNVENSEGPLVQVPACGKFKPSEEAHSWVTYLPLWLMNALLKIEATPTMVLYIPILVMLLFEILIYLGLFLRTSFDFGNSSSTAQRVWITIWLAIGGVFGPAVTISEFLLPRNSQGSVLKVALLALLGVPAVGSFWATGEMLKQYGTCYPY</sequence>
<accession>A0AAD6UBP0</accession>
<evidence type="ECO:0000313" key="2">
    <source>
        <dbReference type="EMBL" id="KAJ7092888.1"/>
    </source>
</evidence>
<evidence type="ECO:0000313" key="3">
    <source>
        <dbReference type="Proteomes" id="UP001222325"/>
    </source>
</evidence>
<feature type="transmembrane region" description="Helical" evidence="1">
    <location>
        <begin position="6"/>
        <end position="24"/>
    </location>
</feature>
<name>A0AAD6UBP0_9AGAR</name>